<keyword evidence="3" id="KW-1185">Reference proteome</keyword>
<dbReference type="GeneID" id="63827153"/>
<proteinExistence type="predicted"/>
<reference evidence="2 3" key="1">
    <citation type="journal article" date="2016" name="Mol. Biol. Evol.">
        <title>Comparative Genomics of Early-Diverging Mushroom-Forming Fungi Provides Insights into the Origins of Lignocellulose Decay Capabilities.</title>
        <authorList>
            <person name="Nagy L.G."/>
            <person name="Riley R."/>
            <person name="Tritt A."/>
            <person name="Adam C."/>
            <person name="Daum C."/>
            <person name="Floudas D."/>
            <person name="Sun H."/>
            <person name="Yadav J.S."/>
            <person name="Pangilinan J."/>
            <person name="Larsson K.H."/>
            <person name="Matsuura K."/>
            <person name="Barry K."/>
            <person name="Labutti K."/>
            <person name="Kuo R."/>
            <person name="Ohm R.A."/>
            <person name="Bhattacharya S.S."/>
            <person name="Shirouzu T."/>
            <person name="Yoshinaga Y."/>
            <person name="Martin F.M."/>
            <person name="Grigoriev I.V."/>
            <person name="Hibbett D.S."/>
        </authorList>
    </citation>
    <scope>NUCLEOTIDE SEQUENCE [LARGE SCALE GENOMIC DNA]</scope>
    <source>
        <strain evidence="2 3">93-53</strain>
    </source>
</reference>
<keyword evidence="1" id="KW-1133">Transmembrane helix</keyword>
<feature type="non-terminal residue" evidence="2">
    <location>
        <position position="1"/>
    </location>
</feature>
<dbReference type="InParanoid" id="A0A165BEQ4"/>
<dbReference type="Proteomes" id="UP000076871">
    <property type="component" value="Unassembled WGS sequence"/>
</dbReference>
<accession>A0A165BEQ4</accession>
<gene>
    <name evidence="2" type="ORF">LAESUDRAFT_731829</name>
</gene>
<sequence>MIRLRYGAELTPSGRITMRRTNGSVLSECFLVSNAVIFVWAPWPWECTAAGGMTWEFPELSIRRDCNAPTCCLYIISY</sequence>
<protein>
    <submittedName>
        <fullName evidence="2">Uncharacterized protein</fullName>
    </submittedName>
</protein>
<feature type="transmembrane region" description="Helical" evidence="1">
    <location>
        <begin position="25"/>
        <end position="43"/>
    </location>
</feature>
<dbReference type="AlphaFoldDB" id="A0A165BEQ4"/>
<evidence type="ECO:0000313" key="3">
    <source>
        <dbReference type="Proteomes" id="UP000076871"/>
    </source>
</evidence>
<dbReference type="RefSeq" id="XP_040758633.1">
    <property type="nucleotide sequence ID" value="XM_040910124.1"/>
</dbReference>
<evidence type="ECO:0000313" key="2">
    <source>
        <dbReference type="EMBL" id="KZT00893.1"/>
    </source>
</evidence>
<keyword evidence="1" id="KW-0812">Transmembrane</keyword>
<keyword evidence="1" id="KW-0472">Membrane</keyword>
<name>A0A165BEQ4_9APHY</name>
<dbReference type="EMBL" id="KV427674">
    <property type="protein sequence ID" value="KZT00893.1"/>
    <property type="molecule type" value="Genomic_DNA"/>
</dbReference>
<organism evidence="2 3">
    <name type="scientific">Laetiporus sulphureus 93-53</name>
    <dbReference type="NCBI Taxonomy" id="1314785"/>
    <lineage>
        <taxon>Eukaryota</taxon>
        <taxon>Fungi</taxon>
        <taxon>Dikarya</taxon>
        <taxon>Basidiomycota</taxon>
        <taxon>Agaricomycotina</taxon>
        <taxon>Agaricomycetes</taxon>
        <taxon>Polyporales</taxon>
        <taxon>Laetiporus</taxon>
    </lineage>
</organism>
<evidence type="ECO:0000256" key="1">
    <source>
        <dbReference type="SAM" id="Phobius"/>
    </source>
</evidence>